<dbReference type="FunFam" id="1.10.12.10:FF:000001">
    <property type="entry name" value="Probable enoyl-CoA hydratase, mitochondrial"/>
    <property type="match status" value="1"/>
</dbReference>
<dbReference type="InterPro" id="IPR014748">
    <property type="entry name" value="Enoyl-CoA_hydra_C"/>
</dbReference>
<dbReference type="Pfam" id="PF00378">
    <property type="entry name" value="ECH_1"/>
    <property type="match status" value="1"/>
</dbReference>
<reference evidence="3" key="1">
    <citation type="submission" date="2020-05" db="EMBL/GenBank/DDBJ databases">
        <authorList>
            <person name="Chiriac C."/>
            <person name="Salcher M."/>
            <person name="Ghai R."/>
            <person name="Kavagutti S V."/>
        </authorList>
    </citation>
    <scope>NUCLEOTIDE SEQUENCE</scope>
</reference>
<name>A0A6J6KTE8_9ZZZZ</name>
<keyword evidence="2" id="KW-0456">Lyase</keyword>
<dbReference type="AlphaFoldDB" id="A0A6J6KTE8"/>
<dbReference type="Gene3D" id="1.10.12.10">
    <property type="entry name" value="Lyase 2-enoyl-coa Hydratase, Chain A, domain 2"/>
    <property type="match status" value="1"/>
</dbReference>
<dbReference type="SUPFAM" id="SSF52096">
    <property type="entry name" value="ClpP/crotonase"/>
    <property type="match status" value="1"/>
</dbReference>
<comment type="similarity">
    <text evidence="1">Belongs to the enoyl-CoA hydratase/isomerase family.</text>
</comment>
<evidence type="ECO:0000313" key="3">
    <source>
        <dbReference type="EMBL" id="CAB4651504.1"/>
    </source>
</evidence>
<accession>A0A6J6KTE8</accession>
<proteinExistence type="inferred from homology"/>
<dbReference type="InterPro" id="IPR029045">
    <property type="entry name" value="ClpP/crotonase-like_dom_sf"/>
</dbReference>
<dbReference type="GO" id="GO:0016836">
    <property type="term" value="F:hydro-lyase activity"/>
    <property type="evidence" value="ECO:0007669"/>
    <property type="project" value="UniProtKB-ARBA"/>
</dbReference>
<organism evidence="3">
    <name type="scientific">freshwater metagenome</name>
    <dbReference type="NCBI Taxonomy" id="449393"/>
    <lineage>
        <taxon>unclassified sequences</taxon>
        <taxon>metagenomes</taxon>
        <taxon>ecological metagenomes</taxon>
    </lineage>
</organism>
<evidence type="ECO:0000256" key="2">
    <source>
        <dbReference type="ARBA" id="ARBA00023239"/>
    </source>
</evidence>
<protein>
    <submittedName>
        <fullName evidence="3">Unannotated protein</fullName>
    </submittedName>
</protein>
<dbReference type="EMBL" id="CAEZWG010000071">
    <property type="protein sequence ID" value="CAB4651504.1"/>
    <property type="molecule type" value="Genomic_DNA"/>
</dbReference>
<sequence>MAARIADNAPIAAELAKHLVRVSQSTAIDIGLQYENDTFAYCFTTEDSNEGRQAFVEKRKPNFKGK</sequence>
<dbReference type="InterPro" id="IPR001753">
    <property type="entry name" value="Enoyl-CoA_hydra/iso"/>
</dbReference>
<evidence type="ECO:0000256" key="1">
    <source>
        <dbReference type="ARBA" id="ARBA00005254"/>
    </source>
</evidence>
<gene>
    <name evidence="3" type="ORF">UFOPK2234_00481</name>
</gene>